<dbReference type="EMBL" id="MU003778">
    <property type="protein sequence ID" value="KAF2723093.1"/>
    <property type="molecule type" value="Genomic_DNA"/>
</dbReference>
<feature type="domain" description="CMP/dCMP-type deaminase" evidence="10">
    <location>
        <begin position="163"/>
        <end position="273"/>
    </location>
</feature>
<dbReference type="EC" id="3.5.4.33" evidence="3"/>
<feature type="region of interest" description="Disordered" evidence="9">
    <location>
        <begin position="88"/>
        <end position="142"/>
    </location>
</feature>
<dbReference type="GO" id="GO:0052718">
    <property type="term" value="C:tRNA-specific adenosine-34 deaminase complex"/>
    <property type="evidence" value="ECO:0007669"/>
    <property type="project" value="UniProtKB-ARBA"/>
</dbReference>
<dbReference type="AlphaFoldDB" id="A0A9P4Q9I2"/>
<evidence type="ECO:0000313" key="12">
    <source>
        <dbReference type="Proteomes" id="UP000799441"/>
    </source>
</evidence>
<dbReference type="GO" id="GO:0005634">
    <property type="term" value="C:nucleus"/>
    <property type="evidence" value="ECO:0007669"/>
    <property type="project" value="TreeGrafter"/>
</dbReference>
<sequence length="356" mass="38019">MPAMLGLRVGGHDGNGNGNGNGNVGGAAAASGSQGIMTQVLDALRWGRCAFLSCLHGALFATGRVCAWLMRPVALAFAALFGGRIHSGDGRRRRASTSASASISTSRKDREGVSGCESADDNDSNNDNDNDYSGNSTDDDRVDRMSTNAAAVMSVFRPVPNREVHEGWMREAINMAELALRSDETPVGCVFVRKGEIIGRGINGTNASLNGTRHAEFVALAEIMAKHPPSVLQETDLYVTVEPCIMCASALRQFRIRAVYFGCLNDRFGGCGGVMTVHDDKSVDPGFPAFGGIFREEAIMLLRRFYVQENEKAPEPKPKKNRELKTEILPVNVTRSTGLTPVATPGAGTPVAETPT</sequence>
<dbReference type="GO" id="GO:0052717">
    <property type="term" value="F:tRNA-specific adenosine-34 deaminase activity"/>
    <property type="evidence" value="ECO:0007669"/>
    <property type="project" value="UniProtKB-EC"/>
</dbReference>
<dbReference type="Gene3D" id="3.40.140.10">
    <property type="entry name" value="Cytidine Deaminase, domain 2"/>
    <property type="match status" value="1"/>
</dbReference>
<dbReference type="InterPro" id="IPR002125">
    <property type="entry name" value="CMP_dCMP_dom"/>
</dbReference>
<name>A0A9P4Q9I2_9PEZI</name>
<dbReference type="SUPFAM" id="SSF53927">
    <property type="entry name" value="Cytidine deaminase-like"/>
    <property type="match status" value="1"/>
</dbReference>
<keyword evidence="4" id="KW-0819">tRNA processing</keyword>
<keyword evidence="12" id="KW-1185">Reference proteome</keyword>
<protein>
    <recommendedName>
        <fullName evidence="3">tRNA(adenine(34)) deaminase</fullName>
        <ecNumber evidence="3">3.5.4.33</ecNumber>
    </recommendedName>
</protein>
<comment type="catalytic activity">
    <reaction evidence="8">
        <text>adenosine(34) in tRNA + H2O + H(+) = inosine(34) in tRNA + NH4(+)</text>
        <dbReference type="Rhea" id="RHEA:43168"/>
        <dbReference type="Rhea" id="RHEA-COMP:10373"/>
        <dbReference type="Rhea" id="RHEA-COMP:10374"/>
        <dbReference type="ChEBI" id="CHEBI:15377"/>
        <dbReference type="ChEBI" id="CHEBI:15378"/>
        <dbReference type="ChEBI" id="CHEBI:28938"/>
        <dbReference type="ChEBI" id="CHEBI:74411"/>
        <dbReference type="ChEBI" id="CHEBI:82852"/>
        <dbReference type="EC" id="3.5.4.33"/>
    </reaction>
</comment>
<dbReference type="InterPro" id="IPR016192">
    <property type="entry name" value="APOBEC/CMP_deaminase_Zn-bd"/>
</dbReference>
<dbReference type="PANTHER" id="PTHR11079:SF149">
    <property type="entry name" value="TRNA-SPECIFIC ADENOSINE DEAMINASE 2"/>
    <property type="match status" value="1"/>
</dbReference>
<comment type="cofactor">
    <cofactor evidence="1">
        <name>Zn(2+)</name>
        <dbReference type="ChEBI" id="CHEBI:29105"/>
    </cofactor>
</comment>
<feature type="compositionally biased region" description="Low complexity" evidence="9">
    <location>
        <begin position="96"/>
        <end position="105"/>
    </location>
</feature>
<dbReference type="Pfam" id="PF00383">
    <property type="entry name" value="dCMP_cyt_deam_1"/>
    <property type="match status" value="1"/>
</dbReference>
<dbReference type="OrthoDB" id="1701769at2759"/>
<keyword evidence="5" id="KW-0479">Metal-binding</keyword>
<evidence type="ECO:0000256" key="9">
    <source>
        <dbReference type="SAM" id="MobiDB-lite"/>
    </source>
</evidence>
<reference evidence="11" key="1">
    <citation type="journal article" date="2020" name="Stud. Mycol.">
        <title>101 Dothideomycetes genomes: a test case for predicting lifestyles and emergence of pathogens.</title>
        <authorList>
            <person name="Haridas S."/>
            <person name="Albert R."/>
            <person name="Binder M."/>
            <person name="Bloem J."/>
            <person name="Labutti K."/>
            <person name="Salamov A."/>
            <person name="Andreopoulos B."/>
            <person name="Baker S."/>
            <person name="Barry K."/>
            <person name="Bills G."/>
            <person name="Bluhm B."/>
            <person name="Cannon C."/>
            <person name="Castanera R."/>
            <person name="Culley D."/>
            <person name="Daum C."/>
            <person name="Ezra D."/>
            <person name="Gonzalez J."/>
            <person name="Henrissat B."/>
            <person name="Kuo A."/>
            <person name="Liang C."/>
            <person name="Lipzen A."/>
            <person name="Lutzoni F."/>
            <person name="Magnuson J."/>
            <person name="Mondo S."/>
            <person name="Nolan M."/>
            <person name="Ohm R."/>
            <person name="Pangilinan J."/>
            <person name="Park H.-J."/>
            <person name="Ramirez L."/>
            <person name="Alfaro M."/>
            <person name="Sun H."/>
            <person name="Tritt A."/>
            <person name="Yoshinaga Y."/>
            <person name="Zwiers L.-H."/>
            <person name="Turgeon B."/>
            <person name="Goodwin S."/>
            <person name="Spatafora J."/>
            <person name="Crous P."/>
            <person name="Grigoriev I."/>
        </authorList>
    </citation>
    <scope>NUCLEOTIDE SEQUENCE</scope>
    <source>
        <strain evidence="11">CBS 116435</strain>
    </source>
</reference>
<dbReference type="FunFam" id="3.40.140.10:FF:000039">
    <property type="entry name" value="tRNA-specific adenosine deaminase"/>
    <property type="match status" value="1"/>
</dbReference>
<comment type="similarity">
    <text evidence="2">Belongs to the cytidine and deoxycytidylate deaminase family. ADAT2 subfamily.</text>
</comment>
<evidence type="ECO:0000256" key="8">
    <source>
        <dbReference type="ARBA" id="ARBA00048045"/>
    </source>
</evidence>
<evidence type="ECO:0000256" key="3">
    <source>
        <dbReference type="ARBA" id="ARBA00012740"/>
    </source>
</evidence>
<dbReference type="PROSITE" id="PS00903">
    <property type="entry name" value="CYT_DCMP_DEAMINASES_1"/>
    <property type="match status" value="1"/>
</dbReference>
<evidence type="ECO:0000256" key="6">
    <source>
        <dbReference type="ARBA" id="ARBA00022801"/>
    </source>
</evidence>
<evidence type="ECO:0000256" key="2">
    <source>
        <dbReference type="ARBA" id="ARBA00010669"/>
    </source>
</evidence>
<evidence type="ECO:0000256" key="4">
    <source>
        <dbReference type="ARBA" id="ARBA00022694"/>
    </source>
</evidence>
<accession>A0A9P4Q9I2</accession>
<dbReference type="GO" id="GO:0008270">
    <property type="term" value="F:zinc ion binding"/>
    <property type="evidence" value="ECO:0007669"/>
    <property type="project" value="InterPro"/>
</dbReference>
<comment type="caution">
    <text evidence="11">The sequence shown here is derived from an EMBL/GenBank/DDBJ whole genome shotgun (WGS) entry which is preliminary data.</text>
</comment>
<dbReference type="GO" id="GO:0002100">
    <property type="term" value="P:tRNA wobble adenosine to inosine editing"/>
    <property type="evidence" value="ECO:0007669"/>
    <property type="project" value="TreeGrafter"/>
</dbReference>
<organism evidence="11 12">
    <name type="scientific">Polychaeton citri CBS 116435</name>
    <dbReference type="NCBI Taxonomy" id="1314669"/>
    <lineage>
        <taxon>Eukaryota</taxon>
        <taxon>Fungi</taxon>
        <taxon>Dikarya</taxon>
        <taxon>Ascomycota</taxon>
        <taxon>Pezizomycotina</taxon>
        <taxon>Dothideomycetes</taxon>
        <taxon>Dothideomycetidae</taxon>
        <taxon>Capnodiales</taxon>
        <taxon>Capnodiaceae</taxon>
        <taxon>Polychaeton</taxon>
    </lineage>
</organism>
<evidence type="ECO:0000259" key="10">
    <source>
        <dbReference type="PROSITE" id="PS51747"/>
    </source>
</evidence>
<evidence type="ECO:0000256" key="5">
    <source>
        <dbReference type="ARBA" id="ARBA00022723"/>
    </source>
</evidence>
<feature type="compositionally biased region" description="Acidic residues" evidence="9">
    <location>
        <begin position="118"/>
        <end position="130"/>
    </location>
</feature>
<dbReference type="PANTHER" id="PTHR11079">
    <property type="entry name" value="CYTOSINE DEAMINASE FAMILY MEMBER"/>
    <property type="match status" value="1"/>
</dbReference>
<feature type="region of interest" description="Disordered" evidence="9">
    <location>
        <begin position="337"/>
        <end position="356"/>
    </location>
</feature>
<dbReference type="Proteomes" id="UP000799441">
    <property type="component" value="Unassembled WGS sequence"/>
</dbReference>
<dbReference type="CDD" id="cd01285">
    <property type="entry name" value="nucleoside_deaminase"/>
    <property type="match status" value="1"/>
</dbReference>
<evidence type="ECO:0000313" key="11">
    <source>
        <dbReference type="EMBL" id="KAF2723093.1"/>
    </source>
</evidence>
<dbReference type="PROSITE" id="PS51747">
    <property type="entry name" value="CYT_DCMP_DEAMINASES_2"/>
    <property type="match status" value="1"/>
</dbReference>
<gene>
    <name evidence="11" type="ORF">K431DRAFT_283257</name>
</gene>
<dbReference type="InterPro" id="IPR016193">
    <property type="entry name" value="Cytidine_deaminase-like"/>
</dbReference>
<keyword evidence="6" id="KW-0378">Hydrolase</keyword>
<evidence type="ECO:0000256" key="7">
    <source>
        <dbReference type="ARBA" id="ARBA00022833"/>
    </source>
</evidence>
<proteinExistence type="inferred from homology"/>
<evidence type="ECO:0000256" key="1">
    <source>
        <dbReference type="ARBA" id="ARBA00001947"/>
    </source>
</evidence>
<keyword evidence="7" id="KW-0862">Zinc</keyword>
<dbReference type="GO" id="GO:0005737">
    <property type="term" value="C:cytoplasm"/>
    <property type="evidence" value="ECO:0007669"/>
    <property type="project" value="TreeGrafter"/>
</dbReference>